<evidence type="ECO:0000313" key="1">
    <source>
        <dbReference type="EMBL" id="ESA11235.1"/>
    </source>
</evidence>
<organism evidence="1">
    <name type="scientific">Rhizophagus irregularis (strain DAOM 181602 / DAOM 197198 / MUCL 43194)</name>
    <name type="common">Arbuscular mycorrhizal fungus</name>
    <name type="synonym">Glomus intraradices</name>
    <dbReference type="NCBI Taxonomy" id="747089"/>
    <lineage>
        <taxon>Eukaryota</taxon>
        <taxon>Fungi</taxon>
        <taxon>Fungi incertae sedis</taxon>
        <taxon>Mucoromycota</taxon>
        <taxon>Glomeromycotina</taxon>
        <taxon>Glomeromycetes</taxon>
        <taxon>Glomerales</taxon>
        <taxon>Glomeraceae</taxon>
        <taxon>Rhizophagus</taxon>
    </lineage>
</organism>
<dbReference type="AlphaFoldDB" id="U9TSZ7"/>
<protein>
    <submittedName>
        <fullName evidence="1">Uncharacterized protein</fullName>
    </submittedName>
</protein>
<dbReference type="EMBL" id="KI286226">
    <property type="protein sequence ID" value="ESA11235.1"/>
    <property type="molecule type" value="Genomic_DNA"/>
</dbReference>
<name>U9TSZ7_RHIID</name>
<proteinExistence type="predicted"/>
<reference evidence="1" key="1">
    <citation type="submission" date="2013-07" db="EMBL/GenBank/DDBJ databases">
        <title>The genome of an arbuscular mycorrhizal fungus provides insights into the evolution of the oldest plant symbiosis.</title>
        <authorList>
            <consortium name="DOE Joint Genome Institute"/>
            <person name="Tisserant E."/>
            <person name="Malbreil M."/>
            <person name="Kuo A."/>
            <person name="Kohler A."/>
            <person name="Symeonidi A."/>
            <person name="Balestrini R."/>
            <person name="Charron P."/>
            <person name="Duensing N."/>
            <person name="Frei-dit-Frey N."/>
            <person name="Gianinazzi-Pearson V."/>
            <person name="Gilbert B."/>
            <person name="Handa Y."/>
            <person name="Hijri M."/>
            <person name="Kaul R."/>
            <person name="Kawaguchi M."/>
            <person name="Krajinski F."/>
            <person name="Lammers P."/>
            <person name="Lapierre D."/>
            <person name="Masclaux F.G."/>
            <person name="Murat C."/>
            <person name="Morin E."/>
            <person name="Ndikumana S."/>
            <person name="Pagni M."/>
            <person name="Petitpierre D."/>
            <person name="Requena N."/>
            <person name="Rosikiewicz P."/>
            <person name="Riley R."/>
            <person name="Saito K."/>
            <person name="San Clemente H."/>
            <person name="Shapiro H."/>
            <person name="van Tuinen D."/>
            <person name="Becard G."/>
            <person name="Bonfante P."/>
            <person name="Paszkowski U."/>
            <person name="Shachar-Hill Y."/>
            <person name="Young J.P."/>
            <person name="Sanders I.R."/>
            <person name="Henrissat B."/>
            <person name="Rensing S.A."/>
            <person name="Grigoriev I.V."/>
            <person name="Corradi N."/>
            <person name="Roux C."/>
            <person name="Martin F."/>
        </authorList>
    </citation>
    <scope>NUCLEOTIDE SEQUENCE</scope>
    <source>
        <strain evidence="1">DAOM 197198</strain>
    </source>
</reference>
<gene>
    <name evidence="1" type="ORF">GLOINDRAFT_28518</name>
</gene>
<sequence>MDNEKAYLILLTKIVRHLPVMVVAMAATMWMLSVSLRSISKYLSKWCSMISCLLLSTSTPQRFNTSKLFNFLSCEINFTTCPTFTLPNGILLPPMSKNISSPSL</sequence>
<accession>U9TSZ7</accession>
<dbReference type="HOGENOM" id="CLU_2251471_0_0_1"/>